<protein>
    <recommendedName>
        <fullName evidence="7">UvrABC system protein C</fullName>
        <shortName evidence="7">Protein UvrC</shortName>
    </recommendedName>
    <alternativeName>
        <fullName evidence="7">Excinuclease ABC subunit C</fullName>
    </alternativeName>
</protein>
<gene>
    <name evidence="7 11" type="primary">uvrC</name>
    <name evidence="11" type="ORF">IAB02_01325</name>
</gene>
<feature type="domain" description="UVR" evidence="8">
    <location>
        <begin position="204"/>
        <end position="239"/>
    </location>
</feature>
<dbReference type="GO" id="GO:0009380">
    <property type="term" value="C:excinuclease repair complex"/>
    <property type="evidence" value="ECO:0007669"/>
    <property type="project" value="InterPro"/>
</dbReference>
<comment type="caution">
    <text evidence="11">The sequence shown here is derived from an EMBL/GenBank/DDBJ whole genome shotgun (WGS) entry which is preliminary data.</text>
</comment>
<proteinExistence type="inferred from homology"/>
<evidence type="ECO:0000259" key="10">
    <source>
        <dbReference type="PROSITE" id="PS50165"/>
    </source>
</evidence>
<reference evidence="11" key="1">
    <citation type="submission" date="2020-10" db="EMBL/GenBank/DDBJ databases">
        <authorList>
            <person name="Gilroy R."/>
        </authorList>
    </citation>
    <scope>NUCLEOTIDE SEQUENCE</scope>
    <source>
        <strain evidence="11">ChiHcec3-11533</strain>
    </source>
</reference>
<dbReference type="InterPro" id="IPR010994">
    <property type="entry name" value="RuvA_2-like"/>
</dbReference>
<dbReference type="Pfam" id="PF22920">
    <property type="entry name" value="UvrC_RNaseH"/>
    <property type="match status" value="1"/>
</dbReference>
<dbReference type="InterPro" id="IPR036876">
    <property type="entry name" value="UVR_dom_sf"/>
</dbReference>
<dbReference type="CDD" id="cd10434">
    <property type="entry name" value="GIY-YIG_UvrC_Cho"/>
    <property type="match status" value="1"/>
</dbReference>
<dbReference type="AlphaFoldDB" id="A0A9D1I9V0"/>
<dbReference type="FunFam" id="3.40.1440.10:FF:000001">
    <property type="entry name" value="UvrABC system protein C"/>
    <property type="match status" value="1"/>
</dbReference>
<dbReference type="SMART" id="SM00465">
    <property type="entry name" value="GIYc"/>
    <property type="match status" value="1"/>
</dbReference>
<evidence type="ECO:0000313" key="11">
    <source>
        <dbReference type="EMBL" id="HIU33180.1"/>
    </source>
</evidence>
<dbReference type="InterPro" id="IPR004791">
    <property type="entry name" value="UvrC"/>
</dbReference>
<dbReference type="SUPFAM" id="SSF82771">
    <property type="entry name" value="GIY-YIG endonuclease"/>
    <property type="match status" value="1"/>
</dbReference>
<dbReference type="GO" id="GO:0006289">
    <property type="term" value="P:nucleotide-excision repair"/>
    <property type="evidence" value="ECO:0007669"/>
    <property type="project" value="UniProtKB-UniRule"/>
</dbReference>
<dbReference type="Gene3D" id="4.10.860.10">
    <property type="entry name" value="UVR domain"/>
    <property type="match status" value="1"/>
</dbReference>
<evidence type="ECO:0000256" key="3">
    <source>
        <dbReference type="ARBA" id="ARBA00022769"/>
    </source>
</evidence>
<dbReference type="SUPFAM" id="SSF47781">
    <property type="entry name" value="RuvA domain 2-like"/>
    <property type="match status" value="1"/>
</dbReference>
<dbReference type="PROSITE" id="PS50165">
    <property type="entry name" value="UVRC"/>
    <property type="match status" value="1"/>
</dbReference>
<keyword evidence="3 7" id="KW-0228">DNA excision</keyword>
<dbReference type="GO" id="GO:0009381">
    <property type="term" value="F:excinuclease ABC activity"/>
    <property type="evidence" value="ECO:0007669"/>
    <property type="project" value="UniProtKB-UniRule"/>
</dbReference>
<evidence type="ECO:0000256" key="5">
    <source>
        <dbReference type="ARBA" id="ARBA00023204"/>
    </source>
</evidence>
<reference evidence="11" key="2">
    <citation type="journal article" date="2021" name="PeerJ">
        <title>Extensive microbial diversity within the chicken gut microbiome revealed by metagenomics and culture.</title>
        <authorList>
            <person name="Gilroy R."/>
            <person name="Ravi A."/>
            <person name="Getino M."/>
            <person name="Pursley I."/>
            <person name="Horton D.L."/>
            <person name="Alikhan N.F."/>
            <person name="Baker D."/>
            <person name="Gharbi K."/>
            <person name="Hall N."/>
            <person name="Watson M."/>
            <person name="Adriaenssens E.M."/>
            <person name="Foster-Nyarko E."/>
            <person name="Jarju S."/>
            <person name="Secka A."/>
            <person name="Antonio M."/>
            <person name="Oren A."/>
            <person name="Chaudhuri R.R."/>
            <person name="La Ragione R."/>
            <person name="Hildebrand F."/>
            <person name="Pallen M.J."/>
        </authorList>
    </citation>
    <scope>NUCLEOTIDE SEQUENCE</scope>
    <source>
        <strain evidence="11">ChiHcec3-11533</strain>
    </source>
</reference>
<dbReference type="PANTHER" id="PTHR30562">
    <property type="entry name" value="UVRC/OXIDOREDUCTASE"/>
    <property type="match status" value="1"/>
</dbReference>
<dbReference type="GO" id="GO:0009432">
    <property type="term" value="P:SOS response"/>
    <property type="evidence" value="ECO:0007669"/>
    <property type="project" value="UniProtKB-UniRule"/>
</dbReference>
<dbReference type="InterPro" id="IPR038476">
    <property type="entry name" value="UvrC_RNase_H_dom_sf"/>
</dbReference>
<comment type="subunit">
    <text evidence="7">Interacts with UvrB in an incision complex.</text>
</comment>
<keyword evidence="5 7" id="KW-0234">DNA repair</keyword>
<name>A0A9D1I9V0_9FIRM</name>
<dbReference type="Gene3D" id="3.40.1440.10">
    <property type="entry name" value="GIY-YIG endonuclease"/>
    <property type="match status" value="1"/>
</dbReference>
<dbReference type="PROSITE" id="PS50151">
    <property type="entry name" value="UVR"/>
    <property type="match status" value="1"/>
</dbReference>
<dbReference type="Pfam" id="PF02151">
    <property type="entry name" value="UVR"/>
    <property type="match status" value="1"/>
</dbReference>
<feature type="domain" description="UvrC family homology region profile" evidence="10">
    <location>
        <begin position="256"/>
        <end position="491"/>
    </location>
</feature>
<dbReference type="InterPro" id="IPR001943">
    <property type="entry name" value="UVR_dom"/>
</dbReference>
<dbReference type="Gene3D" id="3.30.420.340">
    <property type="entry name" value="UvrC, RNAse H endonuclease domain"/>
    <property type="match status" value="1"/>
</dbReference>
<comment type="subcellular location">
    <subcellularLocation>
        <location evidence="7">Cytoplasm</location>
    </subcellularLocation>
</comment>
<keyword evidence="6 7" id="KW-0742">SOS response</keyword>
<dbReference type="GO" id="GO:0005737">
    <property type="term" value="C:cytoplasm"/>
    <property type="evidence" value="ECO:0007669"/>
    <property type="project" value="UniProtKB-SubCell"/>
</dbReference>
<keyword evidence="4 7" id="KW-0267">Excision nuclease</keyword>
<dbReference type="NCBIfam" id="NF001824">
    <property type="entry name" value="PRK00558.1-5"/>
    <property type="match status" value="1"/>
</dbReference>
<accession>A0A9D1I9V0</accession>
<dbReference type="HAMAP" id="MF_00203">
    <property type="entry name" value="UvrC"/>
    <property type="match status" value="1"/>
</dbReference>
<evidence type="ECO:0000256" key="6">
    <source>
        <dbReference type="ARBA" id="ARBA00023236"/>
    </source>
</evidence>
<evidence type="ECO:0000256" key="1">
    <source>
        <dbReference type="ARBA" id="ARBA00022490"/>
    </source>
</evidence>
<evidence type="ECO:0000259" key="9">
    <source>
        <dbReference type="PROSITE" id="PS50164"/>
    </source>
</evidence>
<evidence type="ECO:0000259" key="8">
    <source>
        <dbReference type="PROSITE" id="PS50151"/>
    </source>
</evidence>
<evidence type="ECO:0000256" key="2">
    <source>
        <dbReference type="ARBA" id="ARBA00022763"/>
    </source>
</evidence>
<comment type="function">
    <text evidence="7">The UvrABC repair system catalyzes the recognition and processing of DNA lesions. UvrC both incises the 5' and 3' sides of the lesion. The N-terminal half is responsible for the 3' incision and the C-terminal half is responsible for the 5' incision.</text>
</comment>
<feature type="domain" description="GIY-YIG" evidence="9">
    <location>
        <begin position="15"/>
        <end position="93"/>
    </location>
</feature>
<dbReference type="Pfam" id="PF08459">
    <property type="entry name" value="UvrC_RNaseH_dom"/>
    <property type="match status" value="1"/>
</dbReference>
<dbReference type="Pfam" id="PF14520">
    <property type="entry name" value="HHH_5"/>
    <property type="match status" value="1"/>
</dbReference>
<dbReference type="SUPFAM" id="SSF46600">
    <property type="entry name" value="C-terminal UvrC-binding domain of UvrB"/>
    <property type="match status" value="1"/>
</dbReference>
<dbReference type="InterPro" id="IPR001162">
    <property type="entry name" value="UvrC_RNase_H_dom"/>
</dbReference>
<sequence length="611" mass="69482">MRSEEFDLKLKNLPDSPGCYLMKSQGQVIYVGKAKNLKNRVRQYFQSSRGHTPKVLAMVERVDDFDIVLVDGELEALALELNLIKRYKPKYNILLKDDKHFPYIRIDPREDFPRVELVRRQTNDGAKYFGPYQGATAVREVLDVVRMVFPIRTCKRAIRPDKPERPCVHHQVGQCLAPCAGLVSREEYHALLDRVMEFLRGHEQPVLRELRERMMQASRELNYERAAVYRDRIQAVEAVMQKQKAISTSPNDQDAIAVVPEGPDAVVEMLFVRSGRLIGSENYILEGAGADAPGEALSQFMLQYYDSENIPPHEILLSADPPERDVLEQLLSELHGKRTYILAPRRGDKRNLTRMAEKNARDLAEKRRKKLSRSRERTLGALEELQAALGLPALPRRIEGYDISNTQGALSVGSMVVMVDGISAKKEYRHFRIKTVEGANDFASMHEVLTRRLSHGLRERESGEKGRFSTFPDLILIDGGRGQLNAAQDAMHGLGLDIPMFGLAKRIEEIVLPDREDSLLLDRRSNALQLLQRLRDEAHRFAITHHRALRGRHSVSSQLDSIPGVGEKRRRAILLRFKTVEALKNASTEEIAQAVPKKVAEAVYRFLHSDD</sequence>
<evidence type="ECO:0000256" key="4">
    <source>
        <dbReference type="ARBA" id="ARBA00022881"/>
    </source>
</evidence>
<dbReference type="Pfam" id="PF01541">
    <property type="entry name" value="GIY-YIG"/>
    <property type="match status" value="1"/>
</dbReference>
<dbReference type="PANTHER" id="PTHR30562:SF1">
    <property type="entry name" value="UVRABC SYSTEM PROTEIN C"/>
    <property type="match status" value="1"/>
</dbReference>
<comment type="similarity">
    <text evidence="7">Belongs to the UvrC family.</text>
</comment>
<dbReference type="GO" id="GO:0003677">
    <property type="term" value="F:DNA binding"/>
    <property type="evidence" value="ECO:0007669"/>
    <property type="project" value="UniProtKB-UniRule"/>
</dbReference>
<dbReference type="InterPro" id="IPR047296">
    <property type="entry name" value="GIY-YIG_UvrC_Cho"/>
</dbReference>
<dbReference type="InterPro" id="IPR050066">
    <property type="entry name" value="UvrABC_protein_C"/>
</dbReference>
<evidence type="ECO:0000313" key="12">
    <source>
        <dbReference type="Proteomes" id="UP000824072"/>
    </source>
</evidence>
<organism evidence="11 12">
    <name type="scientific">Candidatus Pullichristensenella excrementigallinarum</name>
    <dbReference type="NCBI Taxonomy" id="2840907"/>
    <lineage>
        <taxon>Bacteria</taxon>
        <taxon>Bacillati</taxon>
        <taxon>Bacillota</taxon>
        <taxon>Clostridia</taxon>
        <taxon>Candidatus Pullichristensenella</taxon>
    </lineage>
</organism>
<dbReference type="InterPro" id="IPR035901">
    <property type="entry name" value="GIY-YIG_endonuc_sf"/>
</dbReference>
<dbReference type="Proteomes" id="UP000824072">
    <property type="component" value="Unassembled WGS sequence"/>
</dbReference>
<evidence type="ECO:0000256" key="7">
    <source>
        <dbReference type="HAMAP-Rule" id="MF_00203"/>
    </source>
</evidence>
<dbReference type="Gene3D" id="1.10.150.20">
    <property type="entry name" value="5' to 3' exonuclease, C-terminal subdomain"/>
    <property type="match status" value="1"/>
</dbReference>
<dbReference type="NCBIfam" id="TIGR00194">
    <property type="entry name" value="uvrC"/>
    <property type="match status" value="1"/>
</dbReference>
<dbReference type="InterPro" id="IPR000305">
    <property type="entry name" value="GIY-YIG_endonuc"/>
</dbReference>
<dbReference type="PROSITE" id="PS50164">
    <property type="entry name" value="GIY_YIG"/>
    <property type="match status" value="1"/>
</dbReference>
<keyword evidence="2 7" id="KW-0227">DNA damage</keyword>
<keyword evidence="1 7" id="KW-0963">Cytoplasm</keyword>
<dbReference type="EMBL" id="DVMU01000030">
    <property type="protein sequence ID" value="HIU33180.1"/>
    <property type="molecule type" value="Genomic_DNA"/>
</dbReference>